<keyword evidence="6" id="KW-1185">Reference proteome</keyword>
<sequence>MTREDTTGAEAAADAFRAQPFLRAQLHLDGDGADAPRPDGDGDRGRARPGLHGGDAEIAAPKTRRIDKALRKEAEALPPAPRFGVDAVLESIAAVRPRVDQDELPVDVRESLVHLRGPVARFHGAKFSLGYFPFPSFASDCADRFGYLTKPATRSASRLPVNAANRALLEELGRAMGDTGAPADDSVTPSGYTYVGQFVDHDITLDVSSAIDAPAIVDATTINNMRSPVLDLDSVYGKGPALDAFLYEPPRPGESPTAFRLMVGTNLPFGPGGAGGAAGDAGMLEHTDFDVPRTAAKTAIIGDPRNNENLIVSQLHHAMLRFHNAVVDTLIAASFSGDVFIEAKRLVTLHYQWAVLHDFLPRICGQAAVDAAVASVTPGGKTFRMPVEFSVAAYRFGHSMVRNDYWLNFALRTKPMSDVFAFISPDRTPVFSNWVVDFNAFFETGIPVPVFNRARKIDTALAPALEDLDGDGTTSAMMGVLAARNLLRGLVLGLPSGQATAAELGVPVLTPAELTSGLGAAETAVLNKDGGLLLSKTPLWYYLLREAAVKAGGETLGPLGAKIVAETFVRLLRRDALSILNVAFAPSLPRSNPATFTFADLVGVAGVTQP</sequence>
<feature type="compositionally biased region" description="Basic and acidic residues" evidence="4">
    <location>
        <begin position="27"/>
        <end position="46"/>
    </location>
</feature>
<evidence type="ECO:0000256" key="1">
    <source>
        <dbReference type="ARBA" id="ARBA00004613"/>
    </source>
</evidence>
<dbReference type="InterPro" id="IPR019791">
    <property type="entry name" value="Haem_peroxidase_animal"/>
</dbReference>
<dbReference type="PANTHER" id="PTHR11475">
    <property type="entry name" value="OXIDASE/PEROXIDASE"/>
    <property type="match status" value="1"/>
</dbReference>
<dbReference type="InterPro" id="IPR010255">
    <property type="entry name" value="Haem_peroxidase_sf"/>
</dbReference>
<dbReference type="Proteomes" id="UP001196843">
    <property type="component" value="Unassembled WGS sequence"/>
</dbReference>
<dbReference type="SUPFAM" id="SSF48113">
    <property type="entry name" value="Heme-dependent peroxidases"/>
    <property type="match status" value="1"/>
</dbReference>
<keyword evidence="3" id="KW-0325">Glycoprotein</keyword>
<protein>
    <recommendedName>
        <fullName evidence="7">Animal haem peroxidase</fullName>
    </recommendedName>
</protein>
<evidence type="ECO:0000256" key="3">
    <source>
        <dbReference type="ARBA" id="ARBA00023180"/>
    </source>
</evidence>
<evidence type="ECO:0000256" key="2">
    <source>
        <dbReference type="ARBA" id="ARBA00022525"/>
    </source>
</evidence>
<feature type="region of interest" description="Disordered" evidence="4">
    <location>
        <begin position="27"/>
        <end position="59"/>
    </location>
</feature>
<dbReference type="EMBL" id="JAEUAW010000005">
    <property type="protein sequence ID" value="MBW9093795.1"/>
    <property type="molecule type" value="Genomic_DNA"/>
</dbReference>
<evidence type="ECO:0000313" key="6">
    <source>
        <dbReference type="Proteomes" id="UP001196843"/>
    </source>
</evidence>
<evidence type="ECO:0008006" key="7">
    <source>
        <dbReference type="Google" id="ProtNLM"/>
    </source>
</evidence>
<keyword evidence="2" id="KW-0964">Secreted</keyword>
<organism evidence="5 6">
    <name type="scientific">Microbacterium jejuense</name>
    <dbReference type="NCBI Taxonomy" id="1263637"/>
    <lineage>
        <taxon>Bacteria</taxon>
        <taxon>Bacillati</taxon>
        <taxon>Actinomycetota</taxon>
        <taxon>Actinomycetes</taxon>
        <taxon>Micrococcales</taxon>
        <taxon>Microbacteriaceae</taxon>
        <taxon>Microbacterium</taxon>
    </lineage>
</organism>
<evidence type="ECO:0000313" key="5">
    <source>
        <dbReference type="EMBL" id="MBW9093795.1"/>
    </source>
</evidence>
<proteinExistence type="predicted"/>
<dbReference type="CDD" id="cd09819">
    <property type="entry name" value="An_peroxidase_bacterial_1"/>
    <property type="match status" value="1"/>
</dbReference>
<reference evidence="5 6" key="1">
    <citation type="journal article" date="2021" name="MBio">
        <title>Poor Competitiveness of Bradyrhizobium in Pigeon Pea Root Colonization in Indian Soils.</title>
        <authorList>
            <person name="Chalasani D."/>
            <person name="Basu A."/>
            <person name="Pullabhotla S.V.S.R.N."/>
            <person name="Jorrin B."/>
            <person name="Neal A.L."/>
            <person name="Poole P.S."/>
            <person name="Podile A.R."/>
            <person name="Tkacz A."/>
        </authorList>
    </citation>
    <scope>NUCLEOTIDE SEQUENCE [LARGE SCALE GENOMIC DNA]</scope>
    <source>
        <strain evidence="5 6">HU14</strain>
    </source>
</reference>
<comment type="caution">
    <text evidence="5">The sequence shown here is derived from an EMBL/GenBank/DDBJ whole genome shotgun (WGS) entry which is preliminary data.</text>
</comment>
<gene>
    <name evidence="5" type="ORF">JNB62_08885</name>
</gene>
<accession>A0ABS7HMZ4</accession>
<dbReference type="Gene3D" id="1.10.640.10">
    <property type="entry name" value="Haem peroxidase domain superfamily, animal type"/>
    <property type="match status" value="1"/>
</dbReference>
<dbReference type="PROSITE" id="PS50292">
    <property type="entry name" value="PEROXIDASE_3"/>
    <property type="match status" value="1"/>
</dbReference>
<comment type="subcellular location">
    <subcellularLocation>
        <location evidence="1">Secreted</location>
    </subcellularLocation>
</comment>
<dbReference type="InterPro" id="IPR037120">
    <property type="entry name" value="Haem_peroxidase_sf_animal"/>
</dbReference>
<dbReference type="PANTHER" id="PTHR11475:SF4">
    <property type="entry name" value="CHORION PEROXIDASE"/>
    <property type="match status" value="1"/>
</dbReference>
<evidence type="ECO:0000256" key="4">
    <source>
        <dbReference type="SAM" id="MobiDB-lite"/>
    </source>
</evidence>
<name>A0ABS7HMZ4_9MICO</name>
<dbReference type="Pfam" id="PF03098">
    <property type="entry name" value="An_peroxidase"/>
    <property type="match status" value="1"/>
</dbReference>
<dbReference type="RefSeq" id="WP_220300504.1">
    <property type="nucleotide sequence ID" value="NZ_JAEUAW010000005.1"/>
</dbReference>